<proteinExistence type="predicted"/>
<reference evidence="1 2" key="1">
    <citation type="submission" date="2019-04" db="EMBL/GenBank/DDBJ databases">
        <title>Annotation for the trematode Fasciola gigantica.</title>
        <authorList>
            <person name="Choi Y.-J."/>
        </authorList>
    </citation>
    <scope>NUCLEOTIDE SEQUENCE [LARGE SCALE GENOMIC DNA]</scope>
    <source>
        <strain evidence="1">Uganda_cow_1</strain>
    </source>
</reference>
<dbReference type="EMBL" id="SUNJ01001099">
    <property type="protein sequence ID" value="TPP67086.1"/>
    <property type="molecule type" value="Genomic_DNA"/>
</dbReference>
<dbReference type="Proteomes" id="UP000316759">
    <property type="component" value="Unassembled WGS sequence"/>
</dbReference>
<dbReference type="Gene3D" id="2.40.70.10">
    <property type="entry name" value="Acid Proteases"/>
    <property type="match status" value="1"/>
</dbReference>
<sequence>MEGKTVTHPVVVSPDIPWDLILGHDFLHTNKCCMDLGLGMLTFGDQNIRFGSVEEDDHTINPKSHQATQQARQEQSLLQAGLAGPHGKSLMAHTQKSRDRIQEIQPVDLSRQIALILNQADSSLNVDDRARLEENKKLTRKHLPGTVFL</sequence>
<comment type="caution">
    <text evidence="1">The sequence shown here is derived from an EMBL/GenBank/DDBJ whole genome shotgun (WGS) entry which is preliminary data.</text>
</comment>
<gene>
    <name evidence="1" type="ORF">FGIG_02596</name>
</gene>
<dbReference type="SUPFAM" id="SSF50630">
    <property type="entry name" value="Acid proteases"/>
    <property type="match status" value="1"/>
</dbReference>
<dbReference type="InterPro" id="IPR021109">
    <property type="entry name" value="Peptidase_aspartic_dom_sf"/>
</dbReference>
<evidence type="ECO:0000313" key="1">
    <source>
        <dbReference type="EMBL" id="TPP67086.1"/>
    </source>
</evidence>
<keyword evidence="2" id="KW-1185">Reference proteome</keyword>
<protein>
    <submittedName>
        <fullName evidence="1">Uncharacterized protein</fullName>
    </submittedName>
</protein>
<evidence type="ECO:0000313" key="2">
    <source>
        <dbReference type="Proteomes" id="UP000316759"/>
    </source>
</evidence>
<organism evidence="1 2">
    <name type="scientific">Fasciola gigantica</name>
    <name type="common">Giant liver fluke</name>
    <dbReference type="NCBI Taxonomy" id="46835"/>
    <lineage>
        <taxon>Eukaryota</taxon>
        <taxon>Metazoa</taxon>
        <taxon>Spiralia</taxon>
        <taxon>Lophotrochozoa</taxon>
        <taxon>Platyhelminthes</taxon>
        <taxon>Trematoda</taxon>
        <taxon>Digenea</taxon>
        <taxon>Plagiorchiida</taxon>
        <taxon>Echinostomata</taxon>
        <taxon>Echinostomatoidea</taxon>
        <taxon>Fasciolidae</taxon>
        <taxon>Fasciola</taxon>
    </lineage>
</organism>
<accession>A0A504Z2U8</accession>
<dbReference type="AlphaFoldDB" id="A0A504Z2U8"/>
<name>A0A504Z2U8_FASGI</name>